<keyword evidence="9" id="KW-1185">Reference proteome</keyword>
<proteinExistence type="predicted"/>
<keyword evidence="3" id="KW-1003">Cell membrane</keyword>
<feature type="transmembrane region" description="Helical" evidence="7">
    <location>
        <begin position="100"/>
        <end position="122"/>
    </location>
</feature>
<keyword evidence="4 7" id="KW-0812">Transmembrane</keyword>
<evidence type="ECO:0000313" key="8">
    <source>
        <dbReference type="EMBL" id="PTM78252.1"/>
    </source>
</evidence>
<feature type="transmembrane region" description="Helical" evidence="7">
    <location>
        <begin position="36"/>
        <end position="56"/>
    </location>
</feature>
<dbReference type="Pfam" id="PF01891">
    <property type="entry name" value="CbiM"/>
    <property type="match status" value="1"/>
</dbReference>
<dbReference type="NCBIfam" id="NF004905">
    <property type="entry name" value="PRK06265.1-5"/>
    <property type="match status" value="1"/>
</dbReference>
<keyword evidence="2" id="KW-0813">Transport</keyword>
<dbReference type="Proteomes" id="UP000240800">
    <property type="component" value="Unassembled WGS sequence"/>
</dbReference>
<feature type="transmembrane region" description="Helical" evidence="7">
    <location>
        <begin position="129"/>
        <end position="155"/>
    </location>
</feature>
<dbReference type="NCBIfam" id="NF004903">
    <property type="entry name" value="PRK06265.1-3"/>
    <property type="match status" value="1"/>
</dbReference>
<evidence type="ECO:0000313" key="9">
    <source>
        <dbReference type="Proteomes" id="UP000240800"/>
    </source>
</evidence>
<feature type="transmembrane region" description="Helical" evidence="7">
    <location>
        <begin position="167"/>
        <end position="190"/>
    </location>
</feature>
<sequence>MHVPDGILTLPVLAGGGALAAAGVGLGLRGLDDRGILRVALLSAVFFAASLVSVPVGPSSVHLLLSGLMGLVLGLGIFPAVLVALALQAVLFGFGGLTTLGVNTVNIALPGALAGLLLGPLVRRQTSAAAAGVLAGIGSALCIFASGGGVALTLWLSSSDYVPVARVLLVTCLPLALVEAAVAGMAVAFLMRVEPRMLHPCAGGA</sequence>
<dbReference type="EMBL" id="PZZW01000004">
    <property type="protein sequence ID" value="PTM78252.1"/>
    <property type="molecule type" value="Genomic_DNA"/>
</dbReference>
<evidence type="ECO:0000256" key="6">
    <source>
        <dbReference type="ARBA" id="ARBA00023136"/>
    </source>
</evidence>
<accession>A0ABX5J819</accession>
<gene>
    <name evidence="8" type="ORF">C8J29_104209</name>
</gene>
<keyword evidence="6 7" id="KW-0472">Membrane</keyword>
<evidence type="ECO:0000256" key="3">
    <source>
        <dbReference type="ARBA" id="ARBA00022475"/>
    </source>
</evidence>
<dbReference type="Gene3D" id="1.10.1760.20">
    <property type="match status" value="1"/>
</dbReference>
<evidence type="ECO:0000256" key="2">
    <source>
        <dbReference type="ARBA" id="ARBA00022448"/>
    </source>
</evidence>
<dbReference type="PANTHER" id="PTHR34229:SF1">
    <property type="entry name" value="METAL TRANSPORT PROTEIN HI_1621-RELATED"/>
    <property type="match status" value="1"/>
</dbReference>
<comment type="subcellular location">
    <subcellularLocation>
        <location evidence="1">Cell membrane</location>
        <topology evidence="1">Multi-pass membrane protein</topology>
    </subcellularLocation>
</comment>
<name>A0ABX5J819_9RHOB</name>
<evidence type="ECO:0000256" key="7">
    <source>
        <dbReference type="SAM" id="Phobius"/>
    </source>
</evidence>
<dbReference type="PANTHER" id="PTHR34229">
    <property type="entry name" value="METAL TRANSPORT PROTEIN HI_1621-RELATED"/>
    <property type="match status" value="1"/>
</dbReference>
<organism evidence="8 9">
    <name type="scientific">Cereibacter johrii</name>
    <dbReference type="NCBI Taxonomy" id="445629"/>
    <lineage>
        <taxon>Bacteria</taxon>
        <taxon>Pseudomonadati</taxon>
        <taxon>Pseudomonadota</taxon>
        <taxon>Alphaproteobacteria</taxon>
        <taxon>Rhodobacterales</taxon>
        <taxon>Paracoccaceae</taxon>
        <taxon>Cereibacter</taxon>
    </lineage>
</organism>
<feature type="transmembrane region" description="Helical" evidence="7">
    <location>
        <begin position="68"/>
        <end position="94"/>
    </location>
</feature>
<dbReference type="RefSeq" id="WP_108223327.1">
    <property type="nucleotide sequence ID" value="NZ_PZZW01000004.1"/>
</dbReference>
<evidence type="ECO:0000256" key="4">
    <source>
        <dbReference type="ARBA" id="ARBA00022692"/>
    </source>
</evidence>
<evidence type="ECO:0000256" key="1">
    <source>
        <dbReference type="ARBA" id="ARBA00004651"/>
    </source>
</evidence>
<reference evidence="8 9" key="1">
    <citation type="submission" date="2018-04" db="EMBL/GenBank/DDBJ databases">
        <title>Genomic Encyclopedia of Type Strains, Phase III (KMG-III): the genomes of soil and plant-associated and newly described type strains.</title>
        <authorList>
            <person name="Whitman W."/>
        </authorList>
    </citation>
    <scope>NUCLEOTIDE SEQUENCE [LARGE SCALE GENOMIC DNA]</scope>
    <source>
        <strain evidence="8 9">JA192</strain>
    </source>
</reference>
<protein>
    <submittedName>
        <fullName evidence="8">Cobalt/nickel transport system permease protein</fullName>
    </submittedName>
</protein>
<keyword evidence="5 7" id="KW-1133">Transmembrane helix</keyword>
<dbReference type="InterPro" id="IPR002751">
    <property type="entry name" value="CbiM/NikMN"/>
</dbReference>
<evidence type="ECO:0000256" key="5">
    <source>
        <dbReference type="ARBA" id="ARBA00022989"/>
    </source>
</evidence>
<comment type="caution">
    <text evidence="8">The sequence shown here is derived from an EMBL/GenBank/DDBJ whole genome shotgun (WGS) entry which is preliminary data.</text>
</comment>